<dbReference type="EMBL" id="CM042885">
    <property type="protein sequence ID" value="KAI4364454.1"/>
    <property type="molecule type" value="Genomic_DNA"/>
</dbReference>
<organism evidence="1 2">
    <name type="scientific">Melastoma candidum</name>
    <dbReference type="NCBI Taxonomy" id="119954"/>
    <lineage>
        <taxon>Eukaryota</taxon>
        <taxon>Viridiplantae</taxon>
        <taxon>Streptophyta</taxon>
        <taxon>Embryophyta</taxon>
        <taxon>Tracheophyta</taxon>
        <taxon>Spermatophyta</taxon>
        <taxon>Magnoliopsida</taxon>
        <taxon>eudicotyledons</taxon>
        <taxon>Gunneridae</taxon>
        <taxon>Pentapetalae</taxon>
        <taxon>rosids</taxon>
        <taxon>malvids</taxon>
        <taxon>Myrtales</taxon>
        <taxon>Melastomataceae</taxon>
        <taxon>Melastomatoideae</taxon>
        <taxon>Melastomateae</taxon>
        <taxon>Melastoma</taxon>
    </lineage>
</organism>
<evidence type="ECO:0000313" key="2">
    <source>
        <dbReference type="Proteomes" id="UP001057402"/>
    </source>
</evidence>
<keyword evidence="2" id="KW-1185">Reference proteome</keyword>
<sequence length="109" mass="11676">MLVLDLFNRGREFPSSSPSESESLTGVGDFDSGHIVFSPFSSWLSPDAATHDSFSSTAAWSEMPGSLSGASRLSISAGTSILKSRAVLRLAFLSKFSLVALPSWIRYLS</sequence>
<reference evidence="2" key="1">
    <citation type="journal article" date="2023" name="Front. Plant Sci.">
        <title>Chromosomal-level genome assembly of Melastoma candidum provides insights into trichome evolution.</title>
        <authorList>
            <person name="Zhong Y."/>
            <person name="Wu W."/>
            <person name="Sun C."/>
            <person name="Zou P."/>
            <person name="Liu Y."/>
            <person name="Dai S."/>
            <person name="Zhou R."/>
        </authorList>
    </citation>
    <scope>NUCLEOTIDE SEQUENCE [LARGE SCALE GENOMIC DNA]</scope>
</reference>
<comment type="caution">
    <text evidence="1">The sequence shown here is derived from an EMBL/GenBank/DDBJ whole genome shotgun (WGS) entry which is preliminary data.</text>
</comment>
<proteinExistence type="predicted"/>
<gene>
    <name evidence="1" type="ORF">MLD38_020544</name>
</gene>
<dbReference type="Proteomes" id="UP001057402">
    <property type="component" value="Chromosome 6"/>
</dbReference>
<name>A0ACB9QD81_9MYRT</name>
<evidence type="ECO:0000313" key="1">
    <source>
        <dbReference type="EMBL" id="KAI4364454.1"/>
    </source>
</evidence>
<protein>
    <submittedName>
        <fullName evidence="1">Uncharacterized protein</fullName>
    </submittedName>
</protein>
<accession>A0ACB9QD81</accession>